<dbReference type="PROSITE" id="PS00019">
    <property type="entry name" value="ACTININ_1"/>
    <property type="match status" value="1"/>
</dbReference>
<dbReference type="InterPro" id="IPR036872">
    <property type="entry name" value="CH_dom_sf"/>
</dbReference>
<proteinExistence type="predicted"/>
<protein>
    <recommendedName>
        <fullName evidence="3">Calponin-homology (CH) domain-containing protein</fullName>
    </recommendedName>
</protein>
<sequence length="136" mass="16220">MPELKSVSRKWIDVQERTFRNWCNSKLKNHPKNIKIEEKLDKVFHDGLNLIYLIETLDETSFPYDYFKTPRFQLHCHENLSLSLKHLKRSKIKLVNIDYSDIYDGNLKLILGLLWQMIKTFDLLKNSDPMQGYSTS</sequence>
<dbReference type="PANTHER" id="PTHR38537:SF16">
    <property type="entry name" value="CALPONIN-HOMOLOGY (CH) DOMAIN-CONTAINING PROTEIN"/>
    <property type="match status" value="1"/>
</dbReference>
<evidence type="ECO:0000313" key="5">
    <source>
        <dbReference type="Proteomes" id="UP001439008"/>
    </source>
</evidence>
<accession>A0ABV2AUC8</accession>
<dbReference type="EMBL" id="JBDODL010005363">
    <property type="protein sequence ID" value="MES1923265.1"/>
    <property type="molecule type" value="Genomic_DNA"/>
</dbReference>
<dbReference type="InterPro" id="IPR044801">
    <property type="entry name" value="Filamin"/>
</dbReference>
<comment type="caution">
    <text evidence="4">The sequence shown here is derived from an EMBL/GenBank/DDBJ whole genome shotgun (WGS) entry which is preliminary data.</text>
</comment>
<gene>
    <name evidence="4" type="ORF">MHBO_004809</name>
</gene>
<feature type="domain" description="Calponin-homology (CH)" evidence="3">
    <location>
        <begin position="13"/>
        <end position="122"/>
    </location>
</feature>
<keyword evidence="1" id="KW-0677">Repeat</keyword>
<dbReference type="PROSITE" id="PS50021">
    <property type="entry name" value="CH"/>
    <property type="match status" value="1"/>
</dbReference>
<evidence type="ECO:0000256" key="1">
    <source>
        <dbReference type="ARBA" id="ARBA00022737"/>
    </source>
</evidence>
<organism evidence="4 5">
    <name type="scientific">Bonamia ostreae</name>
    <dbReference type="NCBI Taxonomy" id="126728"/>
    <lineage>
        <taxon>Eukaryota</taxon>
        <taxon>Sar</taxon>
        <taxon>Rhizaria</taxon>
        <taxon>Endomyxa</taxon>
        <taxon>Ascetosporea</taxon>
        <taxon>Haplosporida</taxon>
        <taxon>Bonamia</taxon>
    </lineage>
</organism>
<dbReference type="InterPro" id="IPR001589">
    <property type="entry name" value="Actinin_actin-bd_CS"/>
</dbReference>
<dbReference type="Proteomes" id="UP001439008">
    <property type="component" value="Unassembled WGS sequence"/>
</dbReference>
<keyword evidence="2" id="KW-0009">Actin-binding</keyword>
<dbReference type="SMART" id="SM00033">
    <property type="entry name" value="CH"/>
    <property type="match status" value="1"/>
</dbReference>
<dbReference type="PANTHER" id="PTHR38537">
    <property type="entry name" value="JITTERBUG, ISOFORM N"/>
    <property type="match status" value="1"/>
</dbReference>
<evidence type="ECO:0000259" key="3">
    <source>
        <dbReference type="PROSITE" id="PS50021"/>
    </source>
</evidence>
<reference evidence="4 5" key="1">
    <citation type="journal article" date="2024" name="BMC Biol.">
        <title>Comparative genomics of Ascetosporea gives new insight into the evolutionary basis for animal parasitism in Rhizaria.</title>
        <authorList>
            <person name="Hiltunen Thoren M."/>
            <person name="Onut-Brannstrom I."/>
            <person name="Alfjorden A."/>
            <person name="Peckova H."/>
            <person name="Swords F."/>
            <person name="Hooper C."/>
            <person name="Holzer A.S."/>
            <person name="Bass D."/>
            <person name="Burki F."/>
        </authorList>
    </citation>
    <scope>NUCLEOTIDE SEQUENCE [LARGE SCALE GENOMIC DNA]</scope>
    <source>
        <strain evidence="4">20-A016</strain>
    </source>
</reference>
<evidence type="ECO:0000313" key="4">
    <source>
        <dbReference type="EMBL" id="MES1923265.1"/>
    </source>
</evidence>
<dbReference type="SUPFAM" id="SSF47576">
    <property type="entry name" value="Calponin-homology domain, CH-domain"/>
    <property type="match status" value="1"/>
</dbReference>
<feature type="non-terminal residue" evidence="4">
    <location>
        <position position="136"/>
    </location>
</feature>
<dbReference type="Pfam" id="PF00307">
    <property type="entry name" value="CH"/>
    <property type="match status" value="1"/>
</dbReference>
<dbReference type="Gene3D" id="1.10.418.10">
    <property type="entry name" value="Calponin-like domain"/>
    <property type="match status" value="1"/>
</dbReference>
<dbReference type="InterPro" id="IPR001715">
    <property type="entry name" value="CH_dom"/>
</dbReference>
<keyword evidence="5" id="KW-1185">Reference proteome</keyword>
<evidence type="ECO:0000256" key="2">
    <source>
        <dbReference type="ARBA" id="ARBA00023203"/>
    </source>
</evidence>
<name>A0ABV2AUC8_9EUKA</name>